<evidence type="ECO:0000259" key="7">
    <source>
        <dbReference type="PROSITE" id="PS50110"/>
    </source>
</evidence>
<keyword evidence="10" id="KW-1185">Reference proteome</keyword>
<dbReference type="PROSITE" id="PS51063">
    <property type="entry name" value="HTH_CRP_2"/>
    <property type="match status" value="1"/>
</dbReference>
<reference evidence="9 10" key="1">
    <citation type="submission" date="2018-07" db="EMBL/GenBank/DDBJ databases">
        <title>Chitinophaga K2CV101002-2 sp. nov., isolated from a monsoon evergreen broad-leaved forest soil.</title>
        <authorList>
            <person name="Lv Y."/>
        </authorList>
    </citation>
    <scope>NUCLEOTIDE SEQUENCE [LARGE SCALE GENOMIC DNA]</scope>
    <source>
        <strain evidence="9 10">GDMCC 1.1288</strain>
    </source>
</reference>
<dbReference type="InterPro" id="IPR000595">
    <property type="entry name" value="cNMP-bd_dom"/>
</dbReference>
<evidence type="ECO:0000259" key="6">
    <source>
        <dbReference type="PROSITE" id="PS50042"/>
    </source>
</evidence>
<dbReference type="GO" id="GO:0006355">
    <property type="term" value="P:regulation of DNA-templated transcription"/>
    <property type="evidence" value="ECO:0007669"/>
    <property type="project" value="InterPro"/>
</dbReference>
<dbReference type="InterPro" id="IPR050595">
    <property type="entry name" value="Bact_response_regulator"/>
</dbReference>
<feature type="domain" description="HTH crp-type" evidence="8">
    <location>
        <begin position="270"/>
        <end position="341"/>
    </location>
</feature>
<dbReference type="Pfam" id="PF00027">
    <property type="entry name" value="cNMP_binding"/>
    <property type="match status" value="1"/>
</dbReference>
<dbReference type="PROSITE" id="PS50042">
    <property type="entry name" value="CNMP_BINDING_3"/>
    <property type="match status" value="1"/>
</dbReference>
<dbReference type="GO" id="GO:0003677">
    <property type="term" value="F:DNA binding"/>
    <property type="evidence" value="ECO:0007669"/>
    <property type="project" value="UniProtKB-KW"/>
</dbReference>
<dbReference type="CDD" id="cd00156">
    <property type="entry name" value="REC"/>
    <property type="match status" value="1"/>
</dbReference>
<gene>
    <name evidence="9" type="ORF">DVR12_20275</name>
</gene>
<dbReference type="Pfam" id="PF00072">
    <property type="entry name" value="Response_reg"/>
    <property type="match status" value="1"/>
</dbReference>
<keyword evidence="1" id="KW-0597">Phosphoprotein</keyword>
<dbReference type="Pfam" id="PF13545">
    <property type="entry name" value="HTH_Crp_2"/>
    <property type="match status" value="1"/>
</dbReference>
<dbReference type="CDD" id="cd00038">
    <property type="entry name" value="CAP_ED"/>
    <property type="match status" value="1"/>
</dbReference>
<dbReference type="InterPro" id="IPR012318">
    <property type="entry name" value="HTH_CRP"/>
</dbReference>
<feature type="domain" description="Cyclic nucleotide-binding" evidence="6">
    <location>
        <begin position="147"/>
        <end position="256"/>
    </location>
</feature>
<evidence type="ECO:0000256" key="5">
    <source>
        <dbReference type="PROSITE-ProRule" id="PRU00169"/>
    </source>
</evidence>
<feature type="domain" description="Response regulatory" evidence="7">
    <location>
        <begin position="3"/>
        <end position="119"/>
    </location>
</feature>
<dbReference type="InterPro" id="IPR001789">
    <property type="entry name" value="Sig_transdc_resp-reg_receiver"/>
</dbReference>
<dbReference type="PANTHER" id="PTHR44591">
    <property type="entry name" value="STRESS RESPONSE REGULATOR PROTEIN 1"/>
    <property type="match status" value="1"/>
</dbReference>
<dbReference type="SMART" id="SM00100">
    <property type="entry name" value="cNMP"/>
    <property type="match status" value="1"/>
</dbReference>
<dbReference type="InterPro" id="IPR036390">
    <property type="entry name" value="WH_DNA-bd_sf"/>
</dbReference>
<keyword evidence="4" id="KW-0804">Transcription</keyword>
<dbReference type="Gene3D" id="2.60.120.10">
    <property type="entry name" value="Jelly Rolls"/>
    <property type="match status" value="1"/>
</dbReference>
<keyword evidence="2" id="KW-0805">Transcription regulation</keyword>
<organism evidence="9 10">
    <name type="scientific">Chitinophaga silvatica</name>
    <dbReference type="NCBI Taxonomy" id="2282649"/>
    <lineage>
        <taxon>Bacteria</taxon>
        <taxon>Pseudomonadati</taxon>
        <taxon>Bacteroidota</taxon>
        <taxon>Chitinophagia</taxon>
        <taxon>Chitinophagales</taxon>
        <taxon>Chitinophagaceae</taxon>
        <taxon>Chitinophaga</taxon>
    </lineage>
</organism>
<dbReference type="RefSeq" id="WP_116977621.1">
    <property type="nucleotide sequence ID" value="NZ_QPMM01000011.1"/>
</dbReference>
<evidence type="ECO:0000259" key="8">
    <source>
        <dbReference type="PROSITE" id="PS51063"/>
    </source>
</evidence>
<dbReference type="AlphaFoldDB" id="A0A3E1Y5N6"/>
<dbReference type="InterPro" id="IPR014710">
    <property type="entry name" value="RmlC-like_jellyroll"/>
</dbReference>
<proteinExistence type="predicted"/>
<dbReference type="PANTHER" id="PTHR44591:SF3">
    <property type="entry name" value="RESPONSE REGULATORY DOMAIN-CONTAINING PROTEIN"/>
    <property type="match status" value="1"/>
</dbReference>
<comment type="caution">
    <text evidence="5">Lacks conserved residue(s) required for the propagation of feature annotation.</text>
</comment>
<dbReference type="Gene3D" id="3.40.50.2300">
    <property type="match status" value="1"/>
</dbReference>
<dbReference type="SUPFAM" id="SSF51206">
    <property type="entry name" value="cAMP-binding domain-like"/>
    <property type="match status" value="1"/>
</dbReference>
<name>A0A3E1Y5N6_9BACT</name>
<dbReference type="InterPro" id="IPR036388">
    <property type="entry name" value="WH-like_DNA-bd_sf"/>
</dbReference>
<evidence type="ECO:0000256" key="2">
    <source>
        <dbReference type="ARBA" id="ARBA00023015"/>
    </source>
</evidence>
<evidence type="ECO:0000313" key="9">
    <source>
        <dbReference type="EMBL" id="RFS20060.1"/>
    </source>
</evidence>
<dbReference type="SMART" id="SM00419">
    <property type="entry name" value="HTH_CRP"/>
    <property type="match status" value="1"/>
</dbReference>
<evidence type="ECO:0000256" key="1">
    <source>
        <dbReference type="ARBA" id="ARBA00022553"/>
    </source>
</evidence>
<dbReference type="Gene3D" id="1.10.10.10">
    <property type="entry name" value="Winged helix-like DNA-binding domain superfamily/Winged helix DNA-binding domain"/>
    <property type="match status" value="1"/>
</dbReference>
<comment type="caution">
    <text evidence="9">The sequence shown here is derived from an EMBL/GenBank/DDBJ whole genome shotgun (WGS) entry which is preliminary data.</text>
</comment>
<evidence type="ECO:0000256" key="4">
    <source>
        <dbReference type="ARBA" id="ARBA00023163"/>
    </source>
</evidence>
<dbReference type="Proteomes" id="UP000260644">
    <property type="component" value="Unassembled WGS sequence"/>
</dbReference>
<dbReference type="PROSITE" id="PS50110">
    <property type="entry name" value="RESPONSE_REGULATORY"/>
    <property type="match status" value="1"/>
</dbReference>
<sequence>MQQILLIGDIQDLQENIGELLEMNGYEVITAPNGREGISLAEAQQPDIILCEMNMKGIDGLGVLNLVRKNPDLEKVPFIFIAEKYNARLFRSAMNLGADDYLINPFSNNDLLLTVENRLRQYRREMVDMSNTSTVSGHRDMLRLVNEFIENRNTMVLAPQEIVYKEGGVPRFLYYVLKGKVKTIKTHEDGKDLVIGLYKKGDFFGYIALLEDTPYKATAMVMEETELALIPREDAEKILENAPYMLKRFVRMLAENVTEKEQRLLGIAYNTLRKKVASALIHLQNKYQQPGTQQFTIKISRDELAAVAGTATESLIRTLSEFKSEQLIKVSNGNITLLKPDKLEAIAFH</sequence>
<dbReference type="SUPFAM" id="SSF46785">
    <property type="entry name" value="Winged helix' DNA-binding domain"/>
    <property type="match status" value="1"/>
</dbReference>
<dbReference type="SUPFAM" id="SSF52172">
    <property type="entry name" value="CheY-like"/>
    <property type="match status" value="1"/>
</dbReference>
<keyword evidence="3" id="KW-0238">DNA-binding</keyword>
<evidence type="ECO:0000256" key="3">
    <source>
        <dbReference type="ARBA" id="ARBA00023125"/>
    </source>
</evidence>
<dbReference type="EMBL" id="QPMM01000011">
    <property type="protein sequence ID" value="RFS20060.1"/>
    <property type="molecule type" value="Genomic_DNA"/>
</dbReference>
<evidence type="ECO:0000313" key="10">
    <source>
        <dbReference type="Proteomes" id="UP000260644"/>
    </source>
</evidence>
<protein>
    <submittedName>
        <fullName evidence="9">Response regulator</fullName>
    </submittedName>
</protein>
<dbReference type="SMART" id="SM00448">
    <property type="entry name" value="REC"/>
    <property type="match status" value="1"/>
</dbReference>
<accession>A0A3E1Y5N6</accession>
<dbReference type="InterPro" id="IPR018490">
    <property type="entry name" value="cNMP-bd_dom_sf"/>
</dbReference>
<dbReference type="GO" id="GO:0000160">
    <property type="term" value="P:phosphorelay signal transduction system"/>
    <property type="evidence" value="ECO:0007669"/>
    <property type="project" value="InterPro"/>
</dbReference>
<dbReference type="OrthoDB" id="667966at2"/>
<dbReference type="InterPro" id="IPR011006">
    <property type="entry name" value="CheY-like_superfamily"/>
</dbReference>